<sequence length="938" mass="105700">MNISLKPFQKVRVSELRRTAAMAQMNWQHFGQKQIISFTAPTGAGKTIMMANFIESMLCGDDEGMVAAIPASIFIWLSDSPELNEQSKQKLVRYCNKLVISQFKTLDESFRGEKLEPGMVYFLNTQKLGKGSKMVAIGDGRDYTIWETIENTIEEYGRNLVLIIDEAHRGAKVNQTTIMQKFVNGSPKDGLSALPFIIGMSATPERFNTLANASLSTLNKVVVTPKEVRESGLLKDIVEIHYPEESAINKNLAVLQAAADEWKDKCLHWHDYTEKQHSQNVCPIFLIQVEAGTTGKVSATDLDECLREVEKRTGETFEKGEVVHAFGEQGTLSVNGLEVPYCEPSAINDDRNIKIVFFKEALSTGWDCPRAEAMMSYRVAKDATYIAQLLGRMIRTPLRMRVEVDESLNYVHLYLPHFDADTVADVVRKLSEEEGGDLPTDIQAVQEGKKTTVVMTAKRPVAATSVNQQQPHTSAAQTSSAGTVDTKEMSTINTSASSSTNTSDTTEKYGTTQNIQKPKVEVSQLLQHQNTFENGNMEKSEISVNSNTFIDPYEKVKDAINQAEILTYEVKKATVTKNYLRALFDMARLAVMTGMDATAKAVDDVKDAIAERIHTYIEQLKAANEYDALVEKALTFQLNTLSVEFYKSGNTYDFQQGPDLFSKTDAGLYHQYQQANILLCGEGIGDRYANVYGEDDDYSYMYDVILYAADQHQRDLLMGYAKGEFERLADLYRPKTKRLSEKYRLQYNSLIAQGSSVSKHLFRLPETINVDLDNDGDTCTDHLFVNAEGTATFKLKGWEPLTLDEERKHPQYVCWLRNQDRKPWALCIPYECGNEIKRFYPDFIVVRSDGNGGYDFSILEPHRDDKADNLPKAKALAKYAQECPSFSRIQMLRLRHTSFGDRMLRLDFCKITVINKVLNCLTDADFDAVFNAEGEFDC</sequence>
<keyword evidence="3" id="KW-0255">Endonuclease</keyword>
<dbReference type="PROSITE" id="PS51192">
    <property type="entry name" value="HELICASE_ATP_BIND_1"/>
    <property type="match status" value="1"/>
</dbReference>
<dbReference type="GO" id="GO:0005524">
    <property type="term" value="F:ATP binding"/>
    <property type="evidence" value="ECO:0007669"/>
    <property type="project" value="InterPro"/>
</dbReference>
<gene>
    <name evidence="3" type="ORF">F7D20_04890</name>
</gene>
<feature type="domain" description="Helicase ATP-binding" evidence="2">
    <location>
        <begin position="27"/>
        <end position="222"/>
    </location>
</feature>
<protein>
    <submittedName>
        <fullName evidence="3">Restriction endonuclease subunit R</fullName>
    </submittedName>
</protein>
<name>A0A6A7WA63_9BACT</name>
<dbReference type="EMBL" id="VZAD01000040">
    <property type="protein sequence ID" value="MQP11312.1"/>
    <property type="molecule type" value="Genomic_DNA"/>
</dbReference>
<dbReference type="InterPro" id="IPR050742">
    <property type="entry name" value="Helicase_Restrict-Modif_Enz"/>
</dbReference>
<reference evidence="3 4" key="1">
    <citation type="submission" date="2019-09" db="EMBL/GenBank/DDBJ databases">
        <title>Distinct polysaccharide growth profiles of human intestinal Prevotella copri isolates.</title>
        <authorList>
            <person name="Fehlner-Peach H."/>
            <person name="Magnabosco C."/>
            <person name="Raghavan V."/>
            <person name="Scher J.U."/>
            <person name="Tett A."/>
            <person name="Cox L.M."/>
            <person name="Gottsegen C."/>
            <person name="Watters A."/>
            <person name="Wiltshire- Gordon J.D."/>
            <person name="Segata N."/>
            <person name="Bonneau R."/>
            <person name="Littman D.R."/>
        </authorList>
    </citation>
    <scope>NUCLEOTIDE SEQUENCE [LARGE SCALE GENOMIC DNA]</scope>
    <source>
        <strain evidence="4">iAQ1173</strain>
    </source>
</reference>
<dbReference type="Pfam" id="PF04851">
    <property type="entry name" value="ResIII"/>
    <property type="match status" value="1"/>
</dbReference>
<dbReference type="GO" id="GO:0005829">
    <property type="term" value="C:cytosol"/>
    <property type="evidence" value="ECO:0007669"/>
    <property type="project" value="TreeGrafter"/>
</dbReference>
<dbReference type="AlphaFoldDB" id="A0A6A7WA63"/>
<feature type="compositionally biased region" description="Low complexity" evidence="1">
    <location>
        <begin position="490"/>
        <end position="504"/>
    </location>
</feature>
<dbReference type="InterPro" id="IPR006935">
    <property type="entry name" value="Helicase/UvrB_N"/>
</dbReference>
<proteinExistence type="predicted"/>
<evidence type="ECO:0000256" key="1">
    <source>
        <dbReference type="SAM" id="MobiDB-lite"/>
    </source>
</evidence>
<dbReference type="InterPro" id="IPR027417">
    <property type="entry name" value="P-loop_NTPase"/>
</dbReference>
<evidence type="ECO:0000313" key="4">
    <source>
        <dbReference type="Proteomes" id="UP000384372"/>
    </source>
</evidence>
<dbReference type="OrthoDB" id="9804145at2"/>
<keyword evidence="3" id="KW-0378">Hydrolase</keyword>
<dbReference type="RefSeq" id="WP_158463081.1">
    <property type="nucleotide sequence ID" value="NZ_VZAD01000040.1"/>
</dbReference>
<accession>A0A6A7WA63</accession>
<feature type="compositionally biased region" description="Polar residues" evidence="1">
    <location>
        <begin position="464"/>
        <end position="483"/>
    </location>
</feature>
<evidence type="ECO:0000313" key="3">
    <source>
        <dbReference type="EMBL" id="MQP11312.1"/>
    </source>
</evidence>
<keyword evidence="4" id="KW-1185">Reference proteome</keyword>
<dbReference type="Proteomes" id="UP000384372">
    <property type="component" value="Unassembled WGS sequence"/>
</dbReference>
<dbReference type="GO" id="GO:0003677">
    <property type="term" value="F:DNA binding"/>
    <property type="evidence" value="ECO:0007669"/>
    <property type="project" value="InterPro"/>
</dbReference>
<keyword evidence="3" id="KW-0540">Nuclease</keyword>
<dbReference type="GO" id="GO:0004519">
    <property type="term" value="F:endonuclease activity"/>
    <property type="evidence" value="ECO:0007669"/>
    <property type="project" value="UniProtKB-KW"/>
</dbReference>
<dbReference type="PANTHER" id="PTHR47396">
    <property type="entry name" value="TYPE I RESTRICTION ENZYME ECOKI R PROTEIN"/>
    <property type="match status" value="1"/>
</dbReference>
<feature type="region of interest" description="Disordered" evidence="1">
    <location>
        <begin position="463"/>
        <end position="516"/>
    </location>
</feature>
<dbReference type="GO" id="GO:0016787">
    <property type="term" value="F:hydrolase activity"/>
    <property type="evidence" value="ECO:0007669"/>
    <property type="project" value="InterPro"/>
</dbReference>
<comment type="caution">
    <text evidence="3">The sequence shown here is derived from an EMBL/GenBank/DDBJ whole genome shotgun (WGS) entry which is preliminary data.</text>
</comment>
<evidence type="ECO:0000259" key="2">
    <source>
        <dbReference type="PROSITE" id="PS51192"/>
    </source>
</evidence>
<dbReference type="InterPro" id="IPR014001">
    <property type="entry name" value="Helicase_ATP-bd"/>
</dbReference>
<organism evidence="3 4">
    <name type="scientific">Segatella copri</name>
    <dbReference type="NCBI Taxonomy" id="165179"/>
    <lineage>
        <taxon>Bacteria</taxon>
        <taxon>Pseudomonadati</taxon>
        <taxon>Bacteroidota</taxon>
        <taxon>Bacteroidia</taxon>
        <taxon>Bacteroidales</taxon>
        <taxon>Prevotellaceae</taxon>
        <taxon>Segatella</taxon>
    </lineage>
</organism>
<dbReference type="SUPFAM" id="SSF52540">
    <property type="entry name" value="P-loop containing nucleoside triphosphate hydrolases"/>
    <property type="match status" value="2"/>
</dbReference>
<dbReference type="PANTHER" id="PTHR47396:SF1">
    <property type="entry name" value="ATP-DEPENDENT HELICASE IRC3-RELATED"/>
    <property type="match status" value="1"/>
</dbReference>
<dbReference type="Gene3D" id="3.40.50.300">
    <property type="entry name" value="P-loop containing nucleotide triphosphate hydrolases"/>
    <property type="match status" value="1"/>
</dbReference>